<feature type="compositionally biased region" description="Low complexity" evidence="1">
    <location>
        <begin position="73"/>
        <end position="96"/>
    </location>
</feature>
<keyword evidence="2" id="KW-0472">Membrane</keyword>
<sequence length="320" mass="33451">MSNTFEARQEGAAQSSSSAAASSSSSAPGSSDSANPSSTAPPTPQDASSTTPTSQNAGSTAPTTTKSAALIRTSLATSSESPSSTSSITNIASSSALPSGSHKPSYSGGTLAGAIVGSIAGTLLLALLAFFCLRHRRKRNHPDAMAQSSISVTTETPKQPAQIQSRIFGATAATSHDKHTHIPPAIESQRFDLASYIPSPVDDNTVSTKIQTLYDQASLHIDNYYSHTNLALGLTPDVVACMNKFDSPFLPSPLAILLSNPRSKRAALTHTLVRALLQGIQPGSQTCSLLPPCYTMSRNKQETSGDDFGTLLTSRIPRRY</sequence>
<keyword evidence="4" id="KW-1185">Reference proteome</keyword>
<protein>
    <submittedName>
        <fullName evidence="3">Uncharacterized protein</fullName>
    </submittedName>
</protein>
<feature type="compositionally biased region" description="Polar residues" evidence="1">
    <location>
        <begin position="45"/>
        <end position="67"/>
    </location>
</feature>
<name>A0A1F5LY16_PENAI</name>
<gene>
    <name evidence="3" type="ORF">PENARI_c001G09340</name>
</gene>
<keyword evidence="2" id="KW-1133">Transmembrane helix</keyword>
<reference evidence="3 4" key="1">
    <citation type="journal article" date="2016" name="Sci. Rep.">
        <title>Penicillium arizonense, a new, genome sequenced fungal species, reveals a high chemical diversity in secreted metabolites.</title>
        <authorList>
            <person name="Grijseels S."/>
            <person name="Nielsen J.C."/>
            <person name="Randelovic M."/>
            <person name="Nielsen J."/>
            <person name="Nielsen K.F."/>
            <person name="Workman M."/>
            <person name="Frisvad J.C."/>
        </authorList>
    </citation>
    <scope>NUCLEOTIDE SEQUENCE [LARGE SCALE GENOMIC DNA]</scope>
    <source>
        <strain evidence="3 4">CBS 141311</strain>
    </source>
</reference>
<dbReference type="EMBL" id="LXJU01000001">
    <property type="protein sequence ID" value="OGE58034.1"/>
    <property type="molecule type" value="Genomic_DNA"/>
</dbReference>
<evidence type="ECO:0000256" key="1">
    <source>
        <dbReference type="SAM" id="MobiDB-lite"/>
    </source>
</evidence>
<evidence type="ECO:0000313" key="3">
    <source>
        <dbReference type="EMBL" id="OGE58034.1"/>
    </source>
</evidence>
<feature type="compositionally biased region" description="Low complexity" evidence="1">
    <location>
        <begin position="12"/>
        <end position="38"/>
    </location>
</feature>
<proteinExistence type="predicted"/>
<dbReference type="OrthoDB" id="5421765at2759"/>
<dbReference type="STRING" id="1835702.A0A1F5LY16"/>
<dbReference type="GeneID" id="34571596"/>
<feature type="transmembrane region" description="Helical" evidence="2">
    <location>
        <begin position="111"/>
        <end position="133"/>
    </location>
</feature>
<organism evidence="3 4">
    <name type="scientific">Penicillium arizonense</name>
    <dbReference type="NCBI Taxonomy" id="1835702"/>
    <lineage>
        <taxon>Eukaryota</taxon>
        <taxon>Fungi</taxon>
        <taxon>Dikarya</taxon>
        <taxon>Ascomycota</taxon>
        <taxon>Pezizomycotina</taxon>
        <taxon>Eurotiomycetes</taxon>
        <taxon>Eurotiomycetidae</taxon>
        <taxon>Eurotiales</taxon>
        <taxon>Aspergillaceae</taxon>
        <taxon>Penicillium</taxon>
    </lineage>
</organism>
<comment type="caution">
    <text evidence="3">The sequence shown here is derived from an EMBL/GenBank/DDBJ whole genome shotgun (WGS) entry which is preliminary data.</text>
</comment>
<dbReference type="Proteomes" id="UP000177622">
    <property type="component" value="Unassembled WGS sequence"/>
</dbReference>
<feature type="region of interest" description="Disordered" evidence="1">
    <location>
        <begin position="1"/>
        <end position="107"/>
    </location>
</feature>
<dbReference type="AlphaFoldDB" id="A0A1F5LY16"/>
<evidence type="ECO:0000313" key="4">
    <source>
        <dbReference type="Proteomes" id="UP000177622"/>
    </source>
</evidence>
<accession>A0A1F5LY16</accession>
<dbReference type="RefSeq" id="XP_022493457.1">
    <property type="nucleotide sequence ID" value="XM_022626862.1"/>
</dbReference>
<evidence type="ECO:0000256" key="2">
    <source>
        <dbReference type="SAM" id="Phobius"/>
    </source>
</evidence>
<keyword evidence="2" id="KW-0812">Transmembrane</keyword>